<reference evidence="1" key="1">
    <citation type="submission" date="2016-04" db="EMBL/GenBank/DDBJ databases">
        <authorList>
            <person name="Calderon-Fernandez G.M.Sr."/>
        </authorList>
    </citation>
    <scope>NUCLEOTIDE SEQUENCE</scope>
    <source>
        <strain evidence="1">Int1</strain>
        <tissue evidence="1">Integument</tissue>
    </source>
</reference>
<dbReference type="EC" id="2.7.7.6" evidence="1"/>
<evidence type="ECO:0000313" key="1">
    <source>
        <dbReference type="EMBL" id="JAS00084.1"/>
    </source>
</evidence>
<sequence length="11" mass="1378">MIVEHMIHLRV</sequence>
<keyword evidence="1" id="KW-0548">Nucleotidyltransferase</keyword>
<reference evidence="1" key="2">
    <citation type="journal article" date="2017" name="J. Med. Entomol.">
        <title>Transcriptome Analysis of the Triatoma infestans (Hemiptera: Reduviidae) Integument.</title>
        <authorList>
            <person name="Calderon-Fernandez G.M."/>
            <person name="Moriconi D.E."/>
            <person name="Dulbecco A.B."/>
            <person name="Juarez M.P."/>
        </authorList>
    </citation>
    <scope>NUCLEOTIDE SEQUENCE</scope>
    <source>
        <strain evidence="1">Int1</strain>
        <tissue evidence="1">Integument</tissue>
    </source>
</reference>
<keyword evidence="1" id="KW-0808">Transferase</keyword>
<proteinExistence type="predicted"/>
<organism evidence="1">
    <name type="scientific">Triatoma infestans</name>
    <name type="common">Assassin bug</name>
    <dbReference type="NCBI Taxonomy" id="30076"/>
    <lineage>
        <taxon>Eukaryota</taxon>
        <taxon>Metazoa</taxon>
        <taxon>Ecdysozoa</taxon>
        <taxon>Arthropoda</taxon>
        <taxon>Hexapoda</taxon>
        <taxon>Insecta</taxon>
        <taxon>Pterygota</taxon>
        <taxon>Neoptera</taxon>
        <taxon>Paraneoptera</taxon>
        <taxon>Hemiptera</taxon>
        <taxon>Heteroptera</taxon>
        <taxon>Panheteroptera</taxon>
        <taxon>Cimicomorpha</taxon>
        <taxon>Reduviidae</taxon>
        <taxon>Triatominae</taxon>
        <taxon>Triatoma</taxon>
    </lineage>
</organism>
<dbReference type="GO" id="GO:0003899">
    <property type="term" value="F:DNA-directed RNA polymerase activity"/>
    <property type="evidence" value="ECO:0007669"/>
    <property type="project" value="UniProtKB-EC"/>
</dbReference>
<name>A0A170YNH5_TRIIF</name>
<accession>A0A170YNH5</accession>
<protein>
    <submittedName>
        <fullName evidence="1">Rna polymerase ii second largest subunit</fullName>
        <ecNumber evidence="1">2.7.7.6</ecNumber>
    </submittedName>
</protein>
<dbReference type="EMBL" id="GEMB01003125">
    <property type="protein sequence ID" value="JAS00084.1"/>
    <property type="molecule type" value="Transcribed_RNA"/>
</dbReference>